<organism evidence="3 4">
    <name type="scientific">Paeniglutamicibacter gangotriensis</name>
    <dbReference type="NCBI Taxonomy" id="254787"/>
    <lineage>
        <taxon>Bacteria</taxon>
        <taxon>Bacillati</taxon>
        <taxon>Actinomycetota</taxon>
        <taxon>Actinomycetes</taxon>
        <taxon>Micrococcales</taxon>
        <taxon>Micrococcaceae</taxon>
        <taxon>Paeniglutamicibacter</taxon>
    </lineage>
</organism>
<gene>
    <name evidence="3" type="ORF">FQ154_18265</name>
</gene>
<dbReference type="EMBL" id="VOBL01000026">
    <property type="protein sequence ID" value="KAA0973463.1"/>
    <property type="molecule type" value="Genomic_DNA"/>
</dbReference>
<feature type="transmembrane region" description="Helical" evidence="1">
    <location>
        <begin position="87"/>
        <end position="106"/>
    </location>
</feature>
<evidence type="ECO:0000313" key="3">
    <source>
        <dbReference type="EMBL" id="KAA0973463.1"/>
    </source>
</evidence>
<feature type="domain" description="Cationic amino acid transporter C-terminal" evidence="2">
    <location>
        <begin position="71"/>
        <end position="111"/>
    </location>
</feature>
<keyword evidence="1" id="KW-1133">Transmembrane helix</keyword>
<evidence type="ECO:0000259" key="2">
    <source>
        <dbReference type="Pfam" id="PF13906"/>
    </source>
</evidence>
<evidence type="ECO:0000256" key="1">
    <source>
        <dbReference type="SAM" id="Phobius"/>
    </source>
</evidence>
<comment type="caution">
    <text evidence="3">The sequence shown here is derived from an EMBL/GenBank/DDBJ whole genome shotgun (WGS) entry which is preliminary data.</text>
</comment>
<protein>
    <recommendedName>
        <fullName evidence="2">Cationic amino acid transporter C-terminal domain-containing protein</fullName>
    </recommendedName>
</protein>
<keyword evidence="1" id="KW-0812">Transmembrane</keyword>
<feature type="transmembrane region" description="Helical" evidence="1">
    <location>
        <begin position="30"/>
        <end position="49"/>
    </location>
</feature>
<dbReference type="OrthoDB" id="9762947at2"/>
<reference evidence="3 4" key="1">
    <citation type="submission" date="2019-07" db="EMBL/GenBank/DDBJ databases">
        <title>Analysis of the biochemical properties, biological activity and biotechnological potential of siderophores and biosurfactants produced by Antarctic psychrotolerant bacteria.</title>
        <authorList>
            <person name="Styczynski M."/>
            <person name="Krucon T."/>
            <person name="Decewicz P."/>
            <person name="Dziewit L."/>
        </authorList>
    </citation>
    <scope>NUCLEOTIDE SEQUENCE [LARGE SCALE GENOMIC DNA]</scope>
    <source>
        <strain evidence="3 4">ANT_H27</strain>
    </source>
</reference>
<keyword evidence="1" id="KW-0472">Membrane</keyword>
<dbReference type="Proteomes" id="UP000323856">
    <property type="component" value="Unassembled WGS sequence"/>
</dbReference>
<dbReference type="RefSeq" id="WP_149620811.1">
    <property type="nucleotide sequence ID" value="NZ_VOBL01000026.1"/>
</dbReference>
<dbReference type="Pfam" id="PF13906">
    <property type="entry name" value="AA_permease_C"/>
    <property type="match status" value="1"/>
</dbReference>
<proteinExistence type="predicted"/>
<accession>A0A5B0E3K2</accession>
<dbReference type="InterPro" id="IPR029485">
    <property type="entry name" value="CAT_C"/>
</dbReference>
<name>A0A5B0E3K2_9MICC</name>
<feature type="transmembrane region" description="Helical" evidence="1">
    <location>
        <begin position="61"/>
        <end position="81"/>
    </location>
</feature>
<sequence length="141" mass="15464">MGQNTAFGVGGTFSVSTCPLTGLASAAADLAYIGIPAASVVAYFFVVLICRYTKPDAYRSLMLAFKLVILAFGVLVSGFLLLHLHRAMWLLFAVRLFIGLIVYFFYGCKHTLVNPDHPLDDKRVVLPYATANFRVVDRARG</sequence>
<evidence type="ECO:0000313" key="4">
    <source>
        <dbReference type="Proteomes" id="UP000323856"/>
    </source>
</evidence>
<dbReference type="AlphaFoldDB" id="A0A5B0E3K2"/>